<dbReference type="InterPro" id="IPR011059">
    <property type="entry name" value="Metal-dep_hydrolase_composite"/>
</dbReference>
<evidence type="ECO:0000313" key="3">
    <source>
        <dbReference type="Proteomes" id="UP000006230"/>
    </source>
</evidence>
<dbReference type="HOGENOM" id="CLU_060303_0_0_5"/>
<dbReference type="InterPro" id="IPR051781">
    <property type="entry name" value="Metallo-dep_Hydrolase"/>
</dbReference>
<proteinExistence type="predicted"/>
<gene>
    <name evidence="2" type="ORF">R2601_02928</name>
</gene>
<dbReference type="Gene3D" id="2.30.40.10">
    <property type="entry name" value="Urease, subunit C, domain 1"/>
    <property type="match status" value="1"/>
</dbReference>
<dbReference type="eggNOG" id="COG3454">
    <property type="taxonomic scope" value="Bacteria"/>
</dbReference>
<dbReference type="PANTHER" id="PTHR43135:SF3">
    <property type="entry name" value="ALPHA-D-RIBOSE 1-METHYLPHOSPHONATE 5-TRIPHOSPHATE DIPHOSPHATASE"/>
    <property type="match status" value="1"/>
</dbReference>
<dbReference type="Gene3D" id="3.20.20.140">
    <property type="entry name" value="Metal-dependent hydrolases"/>
    <property type="match status" value="1"/>
</dbReference>
<name>Q0FWR0_SALBH</name>
<accession>Q0FWR0</accession>
<dbReference type="InterPro" id="IPR006680">
    <property type="entry name" value="Amidohydro-rel"/>
</dbReference>
<dbReference type="STRING" id="314265.R2601_02928"/>
<dbReference type="SUPFAM" id="SSF51338">
    <property type="entry name" value="Composite domain of metallo-dependent hydrolases"/>
    <property type="match status" value="1"/>
</dbReference>
<organism evidence="2 3">
    <name type="scientific">Salipiger bermudensis (strain DSM 26914 / JCM 13377 / KCTC 12554 / HTCC2601)</name>
    <name type="common">Pelagibaca bermudensis</name>
    <dbReference type="NCBI Taxonomy" id="314265"/>
    <lineage>
        <taxon>Bacteria</taxon>
        <taxon>Pseudomonadati</taxon>
        <taxon>Pseudomonadota</taxon>
        <taxon>Alphaproteobacteria</taxon>
        <taxon>Rhodobacterales</taxon>
        <taxon>Roseobacteraceae</taxon>
        <taxon>Salipiger</taxon>
    </lineage>
</organism>
<evidence type="ECO:0000259" key="1">
    <source>
        <dbReference type="Pfam" id="PF01979"/>
    </source>
</evidence>
<comment type="caution">
    <text evidence="2">The sequence shown here is derived from an EMBL/GenBank/DDBJ whole genome shotgun (WGS) entry which is preliminary data.</text>
</comment>
<dbReference type="PANTHER" id="PTHR43135">
    <property type="entry name" value="ALPHA-D-RIBOSE 1-METHYLPHOSPHONATE 5-TRIPHOSPHATE DIPHOSPHATASE"/>
    <property type="match status" value="1"/>
</dbReference>
<dbReference type="Proteomes" id="UP000006230">
    <property type="component" value="Unassembled WGS sequence"/>
</dbReference>
<dbReference type="SUPFAM" id="SSF51556">
    <property type="entry name" value="Metallo-dependent hydrolases"/>
    <property type="match status" value="1"/>
</dbReference>
<feature type="domain" description="Amidohydrolase-related" evidence="1">
    <location>
        <begin position="160"/>
        <end position="225"/>
    </location>
</feature>
<keyword evidence="3" id="KW-1185">Reference proteome</keyword>
<reference evidence="2 3" key="1">
    <citation type="journal article" date="2010" name="J. Bacteriol.">
        <title>Genome sequences of Pelagibaca bermudensis HTCC2601T and Maritimibacter alkaliphilus HTCC2654T, the type strains of two marine Roseobacter genera.</title>
        <authorList>
            <person name="Thrash J.C."/>
            <person name="Cho J.C."/>
            <person name="Ferriera S."/>
            <person name="Johnson J."/>
            <person name="Vergin K.L."/>
            <person name="Giovannoni S.J."/>
        </authorList>
    </citation>
    <scope>NUCLEOTIDE SEQUENCE [LARGE SCALE GENOMIC DNA]</scope>
    <source>
        <strain evidence="3">DSM 26914 / JCM 13377 / KCTC 12554 / HTCC2601</strain>
    </source>
</reference>
<dbReference type="GO" id="GO:0016810">
    <property type="term" value="F:hydrolase activity, acting on carbon-nitrogen (but not peptide) bonds"/>
    <property type="evidence" value="ECO:0007669"/>
    <property type="project" value="InterPro"/>
</dbReference>
<dbReference type="InterPro" id="IPR032466">
    <property type="entry name" value="Metal_Hydrolase"/>
</dbReference>
<sequence length="229" mass="24182">MLGWLARRPGDILSINDHTTANRSLEAGSSKVKRMAARMGISPEETKRMIDDVWARRDEVPGATAQICAGATACGAPILSHDQCSAGDWAEGNRLGITVSEFPMTEDAAAAARAASEPVILGAPNALRGLSHNGALCATAAIGAGLCDVLASDYYYPAPLHAALRLWQTGVLPLADAWALVSTNPARAAKLHDRGKIAPGKRADLLVLDPESREVRAVFVNGRKVLDRV</sequence>
<dbReference type="AlphaFoldDB" id="Q0FWR0"/>
<dbReference type="EMBL" id="AATQ01000001">
    <property type="protein sequence ID" value="EAU48492.1"/>
    <property type="molecule type" value="Genomic_DNA"/>
</dbReference>
<dbReference type="Pfam" id="PF01979">
    <property type="entry name" value="Amidohydro_1"/>
    <property type="match status" value="1"/>
</dbReference>
<protein>
    <submittedName>
        <fullName evidence="2">Possible phosphonate ABC transporter, permease component</fullName>
    </submittedName>
</protein>
<evidence type="ECO:0000313" key="2">
    <source>
        <dbReference type="EMBL" id="EAU48492.1"/>
    </source>
</evidence>